<sequence>METAGDLVITEKFDALALMTINRPKALNALDQLTLQQLDAAVSAIEADPQIKVAIITGSGEKAFVAGGDIGVMQPLDPLGARRIAVDVQQLLNKIEYGSTVYIAAINGYALGGGCELALACDIRIAADSAQLGQPEVNLGIIPGWGGTQRLPRLVGSSMAKQLMFTGERISAARAAQIGLVSEVVPATGLLARARELAQIIAAKPKMALQLIKEAVNNGREMDMQRAFAYEADLFGLCFATADQKEGMLAFLEKRQPQWRDQ</sequence>
<dbReference type="GO" id="GO:0006635">
    <property type="term" value="P:fatty acid beta-oxidation"/>
    <property type="evidence" value="ECO:0007669"/>
    <property type="project" value="TreeGrafter"/>
</dbReference>
<dbReference type="CDD" id="cd06558">
    <property type="entry name" value="crotonase-like"/>
    <property type="match status" value="1"/>
</dbReference>
<dbReference type="InterPro" id="IPR018376">
    <property type="entry name" value="Enoyl-CoA_hyd/isom_CS"/>
</dbReference>
<comment type="caution">
    <text evidence="4">The sequence shown here is derived from an EMBL/GenBank/DDBJ whole genome shotgun (WGS) entry which is preliminary data.</text>
</comment>
<proteinExistence type="inferred from homology"/>
<protein>
    <submittedName>
        <fullName evidence="4">Enoyl-CoA hydratase/isomerase family protein</fullName>
    </submittedName>
</protein>
<reference evidence="4" key="1">
    <citation type="submission" date="2020-09" db="EMBL/GenBank/DDBJ databases">
        <title>Pelobacter alkaliphilus sp. nov., a novel anaerobic arsenate-reducing bacterium from terrestrial mud volcano.</title>
        <authorList>
            <person name="Khomyakova M.A."/>
            <person name="Merkel A.Y."/>
            <person name="Slobodkin A.I."/>
        </authorList>
    </citation>
    <scope>NUCLEOTIDE SEQUENCE</scope>
    <source>
        <strain evidence="4">M08fum</strain>
    </source>
</reference>
<dbReference type="GO" id="GO:0016836">
    <property type="term" value="F:hydro-lyase activity"/>
    <property type="evidence" value="ECO:0007669"/>
    <property type="project" value="UniProtKB-ARBA"/>
</dbReference>
<dbReference type="PROSITE" id="PS00166">
    <property type="entry name" value="ENOYL_COA_HYDRATASE"/>
    <property type="match status" value="1"/>
</dbReference>
<comment type="similarity">
    <text evidence="1 3">Belongs to the enoyl-CoA hydratase/isomerase family.</text>
</comment>
<gene>
    <name evidence="4" type="ORF">ICT70_02160</name>
</gene>
<dbReference type="InterPro" id="IPR029045">
    <property type="entry name" value="ClpP/crotonase-like_dom_sf"/>
</dbReference>
<dbReference type="Gene3D" id="1.10.12.10">
    <property type="entry name" value="Lyase 2-enoyl-coa Hydratase, Chain A, domain 2"/>
    <property type="match status" value="1"/>
</dbReference>
<keyword evidence="2" id="KW-0456">Lyase</keyword>
<dbReference type="InterPro" id="IPR014748">
    <property type="entry name" value="Enoyl-CoA_hydra_C"/>
</dbReference>
<dbReference type="InterPro" id="IPR001753">
    <property type="entry name" value="Enoyl-CoA_hydra/iso"/>
</dbReference>
<evidence type="ECO:0000256" key="2">
    <source>
        <dbReference type="ARBA" id="ARBA00023239"/>
    </source>
</evidence>
<accession>A0A8J6QJW8</accession>
<keyword evidence="5" id="KW-1185">Reference proteome</keyword>
<dbReference type="SUPFAM" id="SSF52096">
    <property type="entry name" value="ClpP/crotonase"/>
    <property type="match status" value="1"/>
</dbReference>
<dbReference type="Pfam" id="PF00378">
    <property type="entry name" value="ECH_1"/>
    <property type="match status" value="1"/>
</dbReference>
<dbReference type="Proteomes" id="UP000632828">
    <property type="component" value="Unassembled WGS sequence"/>
</dbReference>
<evidence type="ECO:0000313" key="5">
    <source>
        <dbReference type="Proteomes" id="UP000632828"/>
    </source>
</evidence>
<dbReference type="FunFam" id="3.90.226.10:FF:000009">
    <property type="entry name" value="Carnitinyl-CoA dehydratase"/>
    <property type="match status" value="1"/>
</dbReference>
<dbReference type="RefSeq" id="WP_191153744.1">
    <property type="nucleotide sequence ID" value="NZ_JACWUN010000002.1"/>
</dbReference>
<dbReference type="PANTHER" id="PTHR11941:SF54">
    <property type="entry name" value="ENOYL-COA HYDRATASE, MITOCHONDRIAL"/>
    <property type="match status" value="1"/>
</dbReference>
<evidence type="ECO:0000256" key="3">
    <source>
        <dbReference type="RuleBase" id="RU003707"/>
    </source>
</evidence>
<organism evidence="4 5">
    <name type="scientific">Pelovirga terrestris</name>
    <dbReference type="NCBI Taxonomy" id="2771352"/>
    <lineage>
        <taxon>Bacteria</taxon>
        <taxon>Pseudomonadati</taxon>
        <taxon>Thermodesulfobacteriota</taxon>
        <taxon>Desulfuromonadia</taxon>
        <taxon>Geobacterales</taxon>
        <taxon>Geobacteraceae</taxon>
        <taxon>Pelovirga</taxon>
    </lineage>
</organism>
<dbReference type="EMBL" id="JACWUN010000002">
    <property type="protein sequence ID" value="MBD1399469.1"/>
    <property type="molecule type" value="Genomic_DNA"/>
</dbReference>
<dbReference type="PANTHER" id="PTHR11941">
    <property type="entry name" value="ENOYL-COA HYDRATASE-RELATED"/>
    <property type="match status" value="1"/>
</dbReference>
<dbReference type="Gene3D" id="3.90.226.10">
    <property type="entry name" value="2-enoyl-CoA Hydratase, Chain A, domain 1"/>
    <property type="match status" value="1"/>
</dbReference>
<evidence type="ECO:0000313" key="4">
    <source>
        <dbReference type="EMBL" id="MBD1399469.1"/>
    </source>
</evidence>
<evidence type="ECO:0000256" key="1">
    <source>
        <dbReference type="ARBA" id="ARBA00005254"/>
    </source>
</evidence>
<name>A0A8J6QJW8_9BACT</name>
<dbReference type="AlphaFoldDB" id="A0A8J6QJW8"/>
<dbReference type="FunFam" id="1.10.12.10:FF:000001">
    <property type="entry name" value="Probable enoyl-CoA hydratase, mitochondrial"/>
    <property type="match status" value="1"/>
</dbReference>